<sequence length="260" mass="28237">MSELYQEFHVGQGTQHIVLLHGWGMNASVWHPVVDALLPLGSVTLVDLPGLGRSADLAVPESIAAMANRVEPLVPKGALIVGWSLGGLVATELARRATVQAQALMLVASNPCFVERADWPGMRAVIYQQFKTAISAYPDKTLKRFCLLQLQGEAQSKSLLRTLQQVIEQNTAPQLAATLQLLEEDGRQALDDVQVPVLHLLGGEDQLVPAALAEHYAERWPEHQAQRVEGAGHVPFLSQPEAFYNAVRALMSPQGDTSCS</sequence>
<dbReference type="GO" id="GO:0016020">
    <property type="term" value="C:membrane"/>
    <property type="evidence" value="ECO:0007669"/>
    <property type="project" value="TreeGrafter"/>
</dbReference>
<dbReference type="Proteomes" id="UP000282818">
    <property type="component" value="Unassembled WGS sequence"/>
</dbReference>
<keyword evidence="3" id="KW-0093">Biotin biosynthesis</keyword>
<evidence type="ECO:0000256" key="3">
    <source>
        <dbReference type="ARBA" id="ARBA00022756"/>
    </source>
</evidence>
<evidence type="ECO:0000256" key="2">
    <source>
        <dbReference type="ARBA" id="ARBA00022490"/>
    </source>
</evidence>
<keyword evidence="4 6" id="KW-0378">Hydrolase</keyword>
<keyword evidence="1" id="KW-0719">Serine esterase</keyword>
<feature type="domain" description="AB hydrolase-1" evidence="5">
    <location>
        <begin position="17"/>
        <end position="245"/>
    </location>
</feature>
<dbReference type="EMBL" id="SACQ01000005">
    <property type="protein sequence ID" value="RVU30372.1"/>
    <property type="molecule type" value="Genomic_DNA"/>
</dbReference>
<dbReference type="Gene3D" id="3.40.50.1820">
    <property type="entry name" value="alpha/beta hydrolase"/>
    <property type="match status" value="1"/>
</dbReference>
<dbReference type="RefSeq" id="WP_127694568.1">
    <property type="nucleotide sequence ID" value="NZ_SACQ01000005.1"/>
</dbReference>
<dbReference type="SUPFAM" id="SSF53474">
    <property type="entry name" value="alpha/beta-Hydrolases"/>
    <property type="match status" value="1"/>
</dbReference>
<name>A0A437Q764_9GAMM</name>
<organism evidence="6 7">
    <name type="scientific">Neptunomonas marina</name>
    <dbReference type="NCBI Taxonomy" id="1815562"/>
    <lineage>
        <taxon>Bacteria</taxon>
        <taxon>Pseudomonadati</taxon>
        <taxon>Pseudomonadota</taxon>
        <taxon>Gammaproteobacteria</taxon>
        <taxon>Oceanospirillales</taxon>
        <taxon>Oceanospirillaceae</taxon>
        <taxon>Neptunomonas</taxon>
    </lineage>
</organism>
<accession>A0A437Q764</accession>
<evidence type="ECO:0000256" key="1">
    <source>
        <dbReference type="ARBA" id="ARBA00022487"/>
    </source>
</evidence>
<dbReference type="GO" id="GO:0009102">
    <property type="term" value="P:biotin biosynthetic process"/>
    <property type="evidence" value="ECO:0007669"/>
    <property type="project" value="UniProtKB-KW"/>
</dbReference>
<dbReference type="GO" id="GO:0090499">
    <property type="term" value="F:pimelyl-[acyl-carrier protein] methyl ester esterase activity"/>
    <property type="evidence" value="ECO:0007669"/>
    <property type="project" value="UniProtKB-EC"/>
</dbReference>
<evidence type="ECO:0000256" key="4">
    <source>
        <dbReference type="ARBA" id="ARBA00022801"/>
    </source>
</evidence>
<evidence type="ECO:0000313" key="7">
    <source>
        <dbReference type="Proteomes" id="UP000282818"/>
    </source>
</evidence>
<protein>
    <submittedName>
        <fullName evidence="6">Pimeloyl-[acyl-carrier protein] methyl ester esterase</fullName>
        <ecNumber evidence="6">3.1.1.85</ecNumber>
    </submittedName>
</protein>
<dbReference type="Pfam" id="PF12697">
    <property type="entry name" value="Abhydrolase_6"/>
    <property type="match status" value="1"/>
</dbReference>
<gene>
    <name evidence="6" type="primary">bioH</name>
    <name evidence="6" type="ORF">EOE65_12070</name>
</gene>
<dbReference type="EC" id="3.1.1.85" evidence="6"/>
<comment type="caution">
    <text evidence="6">The sequence shown here is derived from an EMBL/GenBank/DDBJ whole genome shotgun (WGS) entry which is preliminary data.</text>
</comment>
<dbReference type="InterPro" id="IPR029058">
    <property type="entry name" value="AB_hydrolase_fold"/>
</dbReference>
<evidence type="ECO:0000313" key="6">
    <source>
        <dbReference type="EMBL" id="RVU30372.1"/>
    </source>
</evidence>
<dbReference type="AlphaFoldDB" id="A0A437Q764"/>
<evidence type="ECO:0000259" key="5">
    <source>
        <dbReference type="Pfam" id="PF12697"/>
    </source>
</evidence>
<proteinExistence type="predicted"/>
<keyword evidence="2" id="KW-0963">Cytoplasm</keyword>
<dbReference type="PANTHER" id="PTHR43798:SF31">
    <property type="entry name" value="AB HYDROLASE SUPERFAMILY PROTEIN YCLE"/>
    <property type="match status" value="1"/>
</dbReference>
<keyword evidence="7" id="KW-1185">Reference proteome</keyword>
<dbReference type="InterPro" id="IPR000073">
    <property type="entry name" value="AB_hydrolase_1"/>
</dbReference>
<reference evidence="6 7" key="1">
    <citation type="submission" date="2019-01" db="EMBL/GenBank/DDBJ databases">
        <authorList>
            <person name="Chen W.-M."/>
        </authorList>
    </citation>
    <scope>NUCLEOTIDE SEQUENCE [LARGE SCALE GENOMIC DNA]</scope>
    <source>
        <strain evidence="6 7">HPM-16</strain>
    </source>
</reference>
<dbReference type="InterPro" id="IPR050266">
    <property type="entry name" value="AB_hydrolase_sf"/>
</dbReference>
<dbReference type="InterPro" id="IPR010076">
    <property type="entry name" value="BioH"/>
</dbReference>
<dbReference type="PANTHER" id="PTHR43798">
    <property type="entry name" value="MONOACYLGLYCEROL LIPASE"/>
    <property type="match status" value="1"/>
</dbReference>
<dbReference type="NCBIfam" id="TIGR01738">
    <property type="entry name" value="bioH"/>
    <property type="match status" value="1"/>
</dbReference>